<evidence type="ECO:0000313" key="3">
    <source>
        <dbReference type="EMBL" id="NEG90609.1"/>
    </source>
</evidence>
<feature type="transmembrane region" description="Helical" evidence="1">
    <location>
        <begin position="422"/>
        <end position="443"/>
    </location>
</feature>
<dbReference type="AlphaFoldDB" id="A0A6N9Z7C3"/>
<feature type="transmembrane region" description="Helical" evidence="1">
    <location>
        <begin position="764"/>
        <end position="788"/>
    </location>
</feature>
<gene>
    <name evidence="3" type="ORF">GFD25_11610</name>
</gene>
<accession>A0A6N9Z7C3</accession>
<protein>
    <submittedName>
        <fullName evidence="3">Tape measure protein</fullName>
    </submittedName>
</protein>
<comment type="caution">
    <text evidence="3">The sequence shown here is derived from an EMBL/GenBank/DDBJ whole genome shotgun (WGS) entry which is preliminary data.</text>
</comment>
<keyword evidence="1" id="KW-0472">Membrane</keyword>
<keyword evidence="1" id="KW-1133">Transmembrane helix</keyword>
<keyword evidence="1" id="KW-0812">Transmembrane</keyword>
<evidence type="ECO:0000313" key="4">
    <source>
        <dbReference type="Proteomes" id="UP000469194"/>
    </source>
</evidence>
<proteinExistence type="predicted"/>
<sequence>MAQELGTGYIIIQPSAKGLGKAIEGAIDDGTTKGVRQSGKTILSRVGGAFKTVGKIGVGAVGTVTGAIAGLAAKGGFDRALNIERAQTKLKALGHDTKSVDGIMSDALASVKGTAFGLGDAASVAAGLVASGIKQGKSLSTVLTTVGDVAQVSGRSFQDMGLIFQQVTAKGKLQGDEMLQLMQSGIPVLQYLADHFKVTSAEAQKMVSDGKVSFEEFEAAMREHLGGAAKSAGDSFEGAMGNVRAALSRLGETIATPVIKGLTSMFNQAIPIIDGFAAVAKPAMEQVGKAIENGLTNAIPEATKALESLRNGLQWYVDNGGPVNSAMIAIAAGIATLKTAAFLTSTAGTLRDFTAALKLASETAGKEGNAFSALSQSLKLMGSSSTGWTRAIGSMSGTLGQIATKAGKAGGGITGLSRALGLGPWGLVAAGIAAVAAGLAFFFTQTETGRNAWQSFMDFLAPAWQAVQNAWQAVLPVLQGLVQGFMDTVGGIADAIGPALRTAGDTVGGVFAGLADSIDGFVRQIGPALEGIVTAAAAAFSGLTDAAAPVLGALGDWFLRALEPIKANLPALADSFGQLVQAFAQAGTDLAPVFSDMFAQIGDAVGRLTPVIGQLVQAFADLGPALVTPIVKAVVGIAQALVPVITMIAQAIAQLLPTVMQIVTTLVGALVPVITMIAKAIAQLLPPILSLITNVVSLLMPVIAQIVTFIAGIVPVLVTLATTLIGMLVPVITAIVNVVTALIPVVVQVITTIISVLTPAITTIIGVIQGVVTVLTGVITFLTGVFTGDWSKAWDGIKQVFSGVWQTIKSLFTGIWETLKAAIKGGLDVIKSVWKAAWTAVSKAFSSIWDGIRNAAKAGVDHVVDTVKGIRDRITGFFSNAGSWLVNSGKAIIQGLVDGITGMIGAAGKAIEGVMSKIRGFLPFSPAKEGPFSGHGWTPYSGRALVEGLAQGITDAMPQAERSIDRVMAGMRSRLSDVALASPRIQPSDGRMVADWADTALHAAWDGRLTAMLGMDPMTQNATSTTYNITIDARRVTDSPRLMSIIDELVGAAGVTMRARA</sequence>
<dbReference type="InterPro" id="IPR016024">
    <property type="entry name" value="ARM-type_fold"/>
</dbReference>
<feature type="transmembrane region" description="Helical" evidence="1">
    <location>
        <begin position="659"/>
        <end position="677"/>
    </location>
</feature>
<dbReference type="InterPro" id="IPR013491">
    <property type="entry name" value="Tape_meas_N"/>
</dbReference>
<dbReference type="Pfam" id="PF20155">
    <property type="entry name" value="TMP_3"/>
    <property type="match status" value="1"/>
</dbReference>
<evidence type="ECO:0000256" key="1">
    <source>
        <dbReference type="SAM" id="Phobius"/>
    </source>
</evidence>
<dbReference type="Gene3D" id="1.20.120.20">
    <property type="entry name" value="Apolipoprotein"/>
    <property type="match status" value="1"/>
</dbReference>
<dbReference type="SUPFAM" id="SSF48371">
    <property type="entry name" value="ARM repeat"/>
    <property type="match status" value="1"/>
</dbReference>
<feature type="domain" description="Tape measure protein N-terminal" evidence="2">
    <location>
        <begin position="76"/>
        <end position="252"/>
    </location>
</feature>
<dbReference type="Proteomes" id="UP000469194">
    <property type="component" value="Unassembled WGS sequence"/>
</dbReference>
<dbReference type="PANTHER" id="PTHR37813">
    <property type="entry name" value="FELS-2 PROPHAGE PROTEIN"/>
    <property type="match status" value="1"/>
</dbReference>
<reference evidence="3 4" key="1">
    <citation type="submission" date="2019-10" db="EMBL/GenBank/DDBJ databases">
        <title>Bifidobacterium from non-human primates.</title>
        <authorList>
            <person name="Modesto M."/>
        </authorList>
    </citation>
    <scope>NUCLEOTIDE SEQUENCE [LARGE SCALE GENOMIC DNA]</scope>
    <source>
        <strain evidence="3 4">TRE17</strain>
    </source>
</reference>
<dbReference type="EMBL" id="WHZW01000036">
    <property type="protein sequence ID" value="NEG90609.1"/>
    <property type="molecule type" value="Genomic_DNA"/>
</dbReference>
<dbReference type="PANTHER" id="PTHR37813:SF1">
    <property type="entry name" value="FELS-2 PROPHAGE PROTEIN"/>
    <property type="match status" value="1"/>
</dbReference>
<feature type="transmembrane region" description="Helical" evidence="1">
    <location>
        <begin position="709"/>
        <end position="729"/>
    </location>
</feature>
<name>A0A6N9Z7C3_9BIFI</name>
<dbReference type="RefSeq" id="WP_163233014.1">
    <property type="nucleotide sequence ID" value="NZ_WHZW01000036.1"/>
</dbReference>
<organism evidence="3 4">
    <name type="scientific">Bifidobacterium aerophilum</name>
    <dbReference type="NCBI Taxonomy" id="1798155"/>
    <lineage>
        <taxon>Bacteria</taxon>
        <taxon>Bacillati</taxon>
        <taxon>Actinomycetota</taxon>
        <taxon>Actinomycetes</taxon>
        <taxon>Bifidobacteriales</taxon>
        <taxon>Bifidobacteriaceae</taxon>
        <taxon>Bifidobacterium</taxon>
    </lineage>
</organism>
<feature type="transmembrane region" description="Helical" evidence="1">
    <location>
        <begin position="736"/>
        <end position="758"/>
    </location>
</feature>
<keyword evidence="4" id="KW-1185">Reference proteome</keyword>
<dbReference type="NCBIfam" id="TIGR02675">
    <property type="entry name" value="tape_meas_nterm"/>
    <property type="match status" value="1"/>
</dbReference>
<feature type="transmembrane region" description="Helical" evidence="1">
    <location>
        <begin position="684"/>
        <end position="703"/>
    </location>
</feature>
<evidence type="ECO:0000259" key="2">
    <source>
        <dbReference type="Pfam" id="PF20155"/>
    </source>
</evidence>